<evidence type="ECO:0000313" key="3">
    <source>
        <dbReference type="Proteomes" id="UP000032142"/>
    </source>
</evidence>
<protein>
    <submittedName>
        <fullName evidence="2">Uncharacterized protein</fullName>
    </submittedName>
</protein>
<dbReference type="Proteomes" id="UP000032142">
    <property type="component" value="Unassembled WGS sequence"/>
</dbReference>
<gene>
    <name evidence="2" type="ORF">F383_31232</name>
</gene>
<organism evidence="2 3">
    <name type="scientific">Gossypium arboreum</name>
    <name type="common">Tree cotton</name>
    <name type="synonym">Gossypium nanking</name>
    <dbReference type="NCBI Taxonomy" id="29729"/>
    <lineage>
        <taxon>Eukaryota</taxon>
        <taxon>Viridiplantae</taxon>
        <taxon>Streptophyta</taxon>
        <taxon>Embryophyta</taxon>
        <taxon>Tracheophyta</taxon>
        <taxon>Spermatophyta</taxon>
        <taxon>Magnoliopsida</taxon>
        <taxon>eudicotyledons</taxon>
        <taxon>Gunneridae</taxon>
        <taxon>Pentapetalae</taxon>
        <taxon>rosids</taxon>
        <taxon>malvids</taxon>
        <taxon>Malvales</taxon>
        <taxon>Malvaceae</taxon>
        <taxon>Malvoideae</taxon>
        <taxon>Gossypium</taxon>
    </lineage>
</organism>
<accession>A0A0B0PGZ1</accession>
<sequence length="48" mass="5453">MLTGAIQFLALSILLLQRNSPEKHALWFLQYYCILGKSQSLVSCIEPD</sequence>
<keyword evidence="1" id="KW-0732">Signal</keyword>
<name>A0A0B0PGZ1_GOSAR</name>
<evidence type="ECO:0000313" key="2">
    <source>
        <dbReference type="EMBL" id="KHG24187.1"/>
    </source>
</evidence>
<reference evidence="3" key="1">
    <citation type="submission" date="2014-09" db="EMBL/GenBank/DDBJ databases">
        <authorList>
            <person name="Mudge J."/>
            <person name="Ramaraj T."/>
            <person name="Lindquist I.E."/>
            <person name="Bharti A.K."/>
            <person name="Sundararajan A."/>
            <person name="Cameron C.T."/>
            <person name="Woodward J.E."/>
            <person name="May G.D."/>
            <person name="Brubaker C."/>
            <person name="Broadhvest J."/>
            <person name="Wilkins T.A."/>
        </authorList>
    </citation>
    <scope>NUCLEOTIDE SEQUENCE</scope>
    <source>
        <strain evidence="3">cv. AKA8401</strain>
    </source>
</reference>
<feature type="chain" id="PRO_5002057618" evidence="1">
    <location>
        <begin position="22"/>
        <end position="48"/>
    </location>
</feature>
<keyword evidence="3" id="KW-1185">Reference proteome</keyword>
<feature type="signal peptide" evidence="1">
    <location>
        <begin position="1"/>
        <end position="21"/>
    </location>
</feature>
<dbReference type="EMBL" id="KN427838">
    <property type="protein sequence ID" value="KHG24187.1"/>
    <property type="molecule type" value="Genomic_DNA"/>
</dbReference>
<proteinExistence type="predicted"/>
<dbReference type="AlphaFoldDB" id="A0A0B0PGZ1"/>
<evidence type="ECO:0000256" key="1">
    <source>
        <dbReference type="SAM" id="SignalP"/>
    </source>
</evidence>